<dbReference type="InterPro" id="IPR001810">
    <property type="entry name" value="F-box_dom"/>
</dbReference>
<dbReference type="SMART" id="SM00256">
    <property type="entry name" value="FBOX"/>
    <property type="match status" value="1"/>
</dbReference>
<reference evidence="2 3" key="1">
    <citation type="journal article" date="2019" name="Nat. Ecol. Evol.">
        <title>Megaphylogeny resolves global patterns of mushroom evolution.</title>
        <authorList>
            <person name="Varga T."/>
            <person name="Krizsan K."/>
            <person name="Foldi C."/>
            <person name="Dima B."/>
            <person name="Sanchez-Garcia M."/>
            <person name="Sanchez-Ramirez S."/>
            <person name="Szollosi G.J."/>
            <person name="Szarkandi J.G."/>
            <person name="Papp V."/>
            <person name="Albert L."/>
            <person name="Andreopoulos W."/>
            <person name="Angelini C."/>
            <person name="Antonin V."/>
            <person name="Barry K.W."/>
            <person name="Bougher N.L."/>
            <person name="Buchanan P."/>
            <person name="Buyck B."/>
            <person name="Bense V."/>
            <person name="Catcheside P."/>
            <person name="Chovatia M."/>
            <person name="Cooper J."/>
            <person name="Damon W."/>
            <person name="Desjardin D."/>
            <person name="Finy P."/>
            <person name="Geml J."/>
            <person name="Haridas S."/>
            <person name="Hughes K."/>
            <person name="Justo A."/>
            <person name="Karasinski D."/>
            <person name="Kautmanova I."/>
            <person name="Kiss B."/>
            <person name="Kocsube S."/>
            <person name="Kotiranta H."/>
            <person name="LaButti K.M."/>
            <person name="Lechner B.E."/>
            <person name="Liimatainen K."/>
            <person name="Lipzen A."/>
            <person name="Lukacs Z."/>
            <person name="Mihaltcheva S."/>
            <person name="Morgado L.N."/>
            <person name="Niskanen T."/>
            <person name="Noordeloos M.E."/>
            <person name="Ohm R.A."/>
            <person name="Ortiz-Santana B."/>
            <person name="Ovrebo C."/>
            <person name="Racz N."/>
            <person name="Riley R."/>
            <person name="Savchenko A."/>
            <person name="Shiryaev A."/>
            <person name="Soop K."/>
            <person name="Spirin V."/>
            <person name="Szebenyi C."/>
            <person name="Tomsovsky M."/>
            <person name="Tulloss R.E."/>
            <person name="Uehling J."/>
            <person name="Grigoriev I.V."/>
            <person name="Vagvolgyi C."/>
            <person name="Papp T."/>
            <person name="Martin F.M."/>
            <person name="Miettinen O."/>
            <person name="Hibbett D.S."/>
            <person name="Nagy L.G."/>
        </authorList>
    </citation>
    <scope>NUCLEOTIDE SEQUENCE [LARGE SCALE GENOMIC DNA]</scope>
    <source>
        <strain evidence="2 3">FP101781</strain>
    </source>
</reference>
<dbReference type="InterPro" id="IPR036047">
    <property type="entry name" value="F-box-like_dom_sf"/>
</dbReference>
<dbReference type="SUPFAM" id="SSF81383">
    <property type="entry name" value="F-box domain"/>
    <property type="match status" value="1"/>
</dbReference>
<protein>
    <recommendedName>
        <fullName evidence="1">F-box domain-containing protein</fullName>
    </recommendedName>
</protein>
<dbReference type="PROSITE" id="PS50181">
    <property type="entry name" value="FBOX"/>
    <property type="match status" value="1"/>
</dbReference>
<organism evidence="2 3">
    <name type="scientific">Coprinellus micaceus</name>
    <name type="common">Glistening ink-cap mushroom</name>
    <name type="synonym">Coprinus micaceus</name>
    <dbReference type="NCBI Taxonomy" id="71717"/>
    <lineage>
        <taxon>Eukaryota</taxon>
        <taxon>Fungi</taxon>
        <taxon>Dikarya</taxon>
        <taxon>Basidiomycota</taxon>
        <taxon>Agaricomycotina</taxon>
        <taxon>Agaricomycetes</taxon>
        <taxon>Agaricomycetidae</taxon>
        <taxon>Agaricales</taxon>
        <taxon>Agaricineae</taxon>
        <taxon>Psathyrellaceae</taxon>
        <taxon>Coprinellus</taxon>
    </lineage>
</organism>
<proteinExistence type="predicted"/>
<dbReference type="Proteomes" id="UP000298030">
    <property type="component" value="Unassembled WGS sequence"/>
</dbReference>
<dbReference type="AlphaFoldDB" id="A0A4Y7SEL6"/>
<dbReference type="Gene3D" id="1.20.1280.50">
    <property type="match status" value="1"/>
</dbReference>
<dbReference type="Pfam" id="PF12937">
    <property type="entry name" value="F-box-like"/>
    <property type="match status" value="1"/>
</dbReference>
<keyword evidence="3" id="KW-1185">Reference proteome</keyword>
<gene>
    <name evidence="2" type="ORF">FA13DRAFT_1801116</name>
</gene>
<evidence type="ECO:0000313" key="3">
    <source>
        <dbReference type="Proteomes" id="UP000298030"/>
    </source>
</evidence>
<evidence type="ECO:0000259" key="1">
    <source>
        <dbReference type="PROSITE" id="PS50181"/>
    </source>
</evidence>
<dbReference type="EMBL" id="QPFP01000147">
    <property type="protein sequence ID" value="TEB20252.1"/>
    <property type="molecule type" value="Genomic_DNA"/>
</dbReference>
<accession>A0A4Y7SEL6</accession>
<feature type="domain" description="F-box" evidence="1">
    <location>
        <begin position="6"/>
        <end position="53"/>
    </location>
</feature>
<name>A0A4Y7SEL6_COPMI</name>
<comment type="caution">
    <text evidence="2">The sequence shown here is derived from an EMBL/GenBank/DDBJ whole genome shotgun (WGS) entry which is preliminary data.</text>
</comment>
<sequence length="165" mass="18845">MVMHVHATVEDLPMEVQEDIVGLLPLKDVVHLEQTCQHFHHLITNSSTIWKRRLARECVENKLFASSFDHLTAGAALRDACISGPRLHWACLKTPREGNTLLPHSIIGLKIPTPDHRTRDTGSYLRESELFVHDTIRHPIENAEMRPVKDVVLIVTNFDLYFGRV</sequence>
<evidence type="ECO:0000313" key="2">
    <source>
        <dbReference type="EMBL" id="TEB20252.1"/>
    </source>
</evidence>